<dbReference type="Proteomes" id="UP000629468">
    <property type="component" value="Unassembled WGS sequence"/>
</dbReference>
<comment type="caution">
    <text evidence="1">The sequence shown here is derived from an EMBL/GenBank/DDBJ whole genome shotgun (WGS) entry which is preliminary data.</text>
</comment>
<dbReference type="AlphaFoldDB" id="A0A8H7EX47"/>
<protein>
    <submittedName>
        <fullName evidence="1">Uncharacterized protein</fullName>
    </submittedName>
</protein>
<reference evidence="1 2" key="1">
    <citation type="journal article" name="Sci. Rep.">
        <title>Telomere-to-telomere assembled and centromere annotated genomes of the two main subspecies of the button mushroom Agaricus bisporus reveal especially polymorphic chromosome ends.</title>
        <authorList>
            <person name="Sonnenberg A.S.M."/>
            <person name="Sedaghat-Telgerd N."/>
            <person name="Lavrijssen B."/>
            <person name="Ohm R.A."/>
            <person name="Hendrickx P.M."/>
            <person name="Scholtmeijer K."/>
            <person name="Baars J.J.P."/>
            <person name="van Peer A."/>
        </authorList>
    </citation>
    <scope>NUCLEOTIDE SEQUENCE [LARGE SCALE GENOMIC DNA]</scope>
    <source>
        <strain evidence="1 2">H119_p4</strain>
    </source>
</reference>
<organism evidence="1 2">
    <name type="scientific">Agaricus bisporus var. burnettii</name>
    <dbReference type="NCBI Taxonomy" id="192524"/>
    <lineage>
        <taxon>Eukaryota</taxon>
        <taxon>Fungi</taxon>
        <taxon>Dikarya</taxon>
        <taxon>Basidiomycota</taxon>
        <taxon>Agaricomycotina</taxon>
        <taxon>Agaricomycetes</taxon>
        <taxon>Agaricomycetidae</taxon>
        <taxon>Agaricales</taxon>
        <taxon>Agaricineae</taxon>
        <taxon>Agaricaceae</taxon>
        <taxon>Agaricus</taxon>
    </lineage>
</organism>
<evidence type="ECO:0000313" key="2">
    <source>
        <dbReference type="Proteomes" id="UP000629468"/>
    </source>
</evidence>
<evidence type="ECO:0000313" key="1">
    <source>
        <dbReference type="EMBL" id="KAF7761771.1"/>
    </source>
</evidence>
<accession>A0A8H7EX47</accession>
<sequence>MMSCDMLNFCFEHNIDPSSSPPSFLPSPSSPSPFLALQACNLSLNHISHHFPPHLPFLPPWLLSYPSCPLFSGSISSLRSLYYT</sequence>
<name>A0A8H7EX47_AGABI</name>
<dbReference type="EMBL" id="JABXXO010000013">
    <property type="protein sequence ID" value="KAF7761771.1"/>
    <property type="molecule type" value="Genomic_DNA"/>
</dbReference>
<gene>
    <name evidence="1" type="ORF">Agabi119p4_9763</name>
</gene>
<proteinExistence type="predicted"/>